<name>A0ABW3JXP0_9BACT</name>
<dbReference type="EMBL" id="JBHTKA010000001">
    <property type="protein sequence ID" value="MFD0997965.1"/>
    <property type="molecule type" value="Genomic_DNA"/>
</dbReference>
<dbReference type="Gene3D" id="1.10.1740.10">
    <property type="match status" value="1"/>
</dbReference>
<protein>
    <submittedName>
        <fullName evidence="2">RNA polymerase sigma factor</fullName>
    </submittedName>
</protein>
<dbReference type="Proteomes" id="UP001597112">
    <property type="component" value="Unassembled WGS sequence"/>
</dbReference>
<organism evidence="2 3">
    <name type="scientific">Ohtaekwangia kribbensis</name>
    <dbReference type="NCBI Taxonomy" id="688913"/>
    <lineage>
        <taxon>Bacteria</taxon>
        <taxon>Pseudomonadati</taxon>
        <taxon>Bacteroidota</taxon>
        <taxon>Cytophagia</taxon>
        <taxon>Cytophagales</taxon>
        <taxon>Fulvivirgaceae</taxon>
        <taxon>Ohtaekwangia</taxon>
    </lineage>
</organism>
<accession>A0ABW3JXP0</accession>
<proteinExistence type="predicted"/>
<dbReference type="SUPFAM" id="SSF88946">
    <property type="entry name" value="Sigma2 domain of RNA polymerase sigma factors"/>
    <property type="match status" value="1"/>
</dbReference>
<dbReference type="InterPro" id="IPR007627">
    <property type="entry name" value="RNA_pol_sigma70_r2"/>
</dbReference>
<dbReference type="RefSeq" id="WP_377573835.1">
    <property type="nucleotide sequence ID" value="NZ_JBHTKA010000001.1"/>
</dbReference>
<dbReference type="InterPro" id="IPR013325">
    <property type="entry name" value="RNA_pol_sigma_r2"/>
</dbReference>
<reference evidence="3" key="1">
    <citation type="journal article" date="2019" name="Int. J. Syst. Evol. Microbiol.">
        <title>The Global Catalogue of Microorganisms (GCM) 10K type strain sequencing project: providing services to taxonomists for standard genome sequencing and annotation.</title>
        <authorList>
            <consortium name="The Broad Institute Genomics Platform"/>
            <consortium name="The Broad Institute Genome Sequencing Center for Infectious Disease"/>
            <person name="Wu L."/>
            <person name="Ma J."/>
        </authorList>
    </citation>
    <scope>NUCLEOTIDE SEQUENCE [LARGE SCALE GENOMIC DNA]</scope>
    <source>
        <strain evidence="3">CCUG 58938</strain>
    </source>
</reference>
<comment type="caution">
    <text evidence="2">The sequence shown here is derived from an EMBL/GenBank/DDBJ whole genome shotgun (WGS) entry which is preliminary data.</text>
</comment>
<feature type="domain" description="RNA polymerase sigma-70 region 2" evidence="1">
    <location>
        <begin position="31"/>
        <end position="89"/>
    </location>
</feature>
<evidence type="ECO:0000259" key="1">
    <source>
        <dbReference type="Pfam" id="PF04542"/>
    </source>
</evidence>
<dbReference type="Pfam" id="PF04542">
    <property type="entry name" value="Sigma70_r2"/>
    <property type="match status" value="1"/>
</dbReference>
<keyword evidence="3" id="KW-1185">Reference proteome</keyword>
<evidence type="ECO:0000313" key="3">
    <source>
        <dbReference type="Proteomes" id="UP001597112"/>
    </source>
</evidence>
<gene>
    <name evidence="2" type="ORF">ACFQ21_01565</name>
</gene>
<sequence length="187" mass="21592">METVMLNEITQTLSDAERDKLFEELYITAFPVVARFVRKMNGSLDDASDLFQDALVIYYEKSNDADFTLYTSPEAYILGITKHLWMRKYTHDHKKVSLDMIEASITIPNDYTPEVDSLQLLKLLATTGEKCMELLQAFYYEKISMKLLAGKFGFGTGRSATVQKYKCIEKIRNTIKEKSISYEDFIE</sequence>
<evidence type="ECO:0000313" key="2">
    <source>
        <dbReference type="EMBL" id="MFD0997965.1"/>
    </source>
</evidence>